<dbReference type="EMBL" id="HBHL01004454">
    <property type="protein sequence ID" value="CAD9714000.1"/>
    <property type="molecule type" value="Transcribed_RNA"/>
</dbReference>
<feature type="compositionally biased region" description="Basic and acidic residues" evidence="1">
    <location>
        <begin position="144"/>
        <end position="165"/>
    </location>
</feature>
<dbReference type="AlphaFoldDB" id="A0A7S2SZM4"/>
<sequence>MGKPDIASLAVEYLQGRIQSAKLEIGKIEKKIYDAEAEYFSSESSQMGTLLKVCATSSRGGDVGLCLCENFLRGKDTDAPRIFLLSFSLSLSLYLSPAFLGCCFINQQGYEGFLSSKDNLRKRARTFKIEDRLFSLSSRTSPAAKEEERALDEHQNSKRDRDEGGLSRSRSSSKLVKRARSNREFKRSSTNDGIGRY</sequence>
<gene>
    <name evidence="2" type="ORF">CPRI1469_LOCUS2852</name>
</gene>
<evidence type="ECO:0000313" key="2">
    <source>
        <dbReference type="EMBL" id="CAD9714000.1"/>
    </source>
</evidence>
<reference evidence="2" key="1">
    <citation type="submission" date="2021-01" db="EMBL/GenBank/DDBJ databases">
        <authorList>
            <person name="Corre E."/>
            <person name="Pelletier E."/>
            <person name="Niang G."/>
            <person name="Scheremetjew M."/>
            <person name="Finn R."/>
            <person name="Kale V."/>
            <person name="Holt S."/>
            <person name="Cochrane G."/>
            <person name="Meng A."/>
            <person name="Brown T."/>
            <person name="Cohen L."/>
        </authorList>
    </citation>
    <scope>NUCLEOTIDE SEQUENCE</scope>
    <source>
        <strain evidence="2">CCMP1205</strain>
    </source>
</reference>
<accession>A0A7S2SZM4</accession>
<name>A0A7S2SZM4_9CHLO</name>
<evidence type="ECO:0000256" key="1">
    <source>
        <dbReference type="SAM" id="MobiDB-lite"/>
    </source>
</evidence>
<evidence type="ECO:0008006" key="3">
    <source>
        <dbReference type="Google" id="ProtNLM"/>
    </source>
</evidence>
<proteinExistence type="predicted"/>
<protein>
    <recommendedName>
        <fullName evidence="3">Chromatin modification-related protein MEAF6</fullName>
    </recommendedName>
</protein>
<organism evidence="2">
    <name type="scientific">Chloropicon primus</name>
    <dbReference type="NCBI Taxonomy" id="1764295"/>
    <lineage>
        <taxon>Eukaryota</taxon>
        <taxon>Viridiplantae</taxon>
        <taxon>Chlorophyta</taxon>
        <taxon>Chloropicophyceae</taxon>
        <taxon>Chloropicales</taxon>
        <taxon>Chloropicaceae</taxon>
        <taxon>Chloropicon</taxon>
    </lineage>
</organism>
<feature type="region of interest" description="Disordered" evidence="1">
    <location>
        <begin position="140"/>
        <end position="197"/>
    </location>
</feature>